<dbReference type="SUPFAM" id="SSF48239">
    <property type="entry name" value="Terpenoid cyclases/Protein prenyltransferases"/>
    <property type="match status" value="1"/>
</dbReference>
<dbReference type="RefSeq" id="WP_111492088.1">
    <property type="nucleotide sequence ID" value="NZ_CP031264.1"/>
</dbReference>
<dbReference type="Gene3D" id="1.50.10.20">
    <property type="match status" value="1"/>
</dbReference>
<accession>A0A345T4F2</accession>
<proteinExistence type="predicted"/>
<evidence type="ECO:0000313" key="2">
    <source>
        <dbReference type="EMBL" id="AXI80857.1"/>
    </source>
</evidence>
<protein>
    <recommendedName>
        <fullName evidence="4">Terpene cyclase/mutase family protein</fullName>
    </recommendedName>
</protein>
<dbReference type="AlphaFoldDB" id="A0A345T4F2"/>
<sequence length="470" mass="46287">MSGTLSGRILAVALSLGIGALTLTAVPAQATSSAAQIATSTTNGVAYLTSLQGPDGGYAGGGLSNEWAFSAMAAAGKAAVDVVPGGDATKNARTVYRNQLAAPTWPGASPVVTDYERGILNAYAAGIDPARVSPGQNLIARVASYWQTSSPGSYGPPANFNGTVFALLALGGAKTQSGVQRVPQRLLDASVTVVRANQHNDGGWNYSQAAGNPSALASTSDIDMTGATMAALCSSGVPATDASVVAAKNFLKGKLVNTSGAFTSMFGANSDSNGWGVSGLNACGINSQGADFTTPAGKTPVDFLIAQQFNPGGGFRYLPSDSSPSAYSSIDALRAVAGGGFTAPPPIPTTVGAPRWVGDTAFTSGTTSSLALIVDSGSGTPKVCSVAITPTGATSTLGAVLDAATTAATPSGCVTGSAPSSGSGQVTAVNGLANSGSSTWQVSIDGAASAAAARGTTVHLGDTITLRYGS</sequence>
<feature type="chain" id="PRO_5016608780" description="Terpene cyclase/mutase family protein" evidence="1">
    <location>
        <begin position="31"/>
        <end position="470"/>
    </location>
</feature>
<evidence type="ECO:0008006" key="4">
    <source>
        <dbReference type="Google" id="ProtNLM"/>
    </source>
</evidence>
<dbReference type="KEGG" id="stri:C7M71_029255"/>
<organism evidence="2 3">
    <name type="scientific">Peterkaempfera bronchialis</name>
    <dbReference type="NCBI Taxonomy" id="2126346"/>
    <lineage>
        <taxon>Bacteria</taxon>
        <taxon>Bacillati</taxon>
        <taxon>Actinomycetota</taxon>
        <taxon>Actinomycetes</taxon>
        <taxon>Kitasatosporales</taxon>
        <taxon>Streptomycetaceae</taxon>
        <taxon>Peterkaempfera</taxon>
    </lineage>
</organism>
<dbReference type="EMBL" id="CP031264">
    <property type="protein sequence ID" value="AXI80857.1"/>
    <property type="molecule type" value="Genomic_DNA"/>
</dbReference>
<dbReference type="Proteomes" id="UP000249340">
    <property type="component" value="Chromosome"/>
</dbReference>
<feature type="signal peptide" evidence="1">
    <location>
        <begin position="1"/>
        <end position="30"/>
    </location>
</feature>
<evidence type="ECO:0000256" key="1">
    <source>
        <dbReference type="SAM" id="SignalP"/>
    </source>
</evidence>
<name>A0A345T4F2_9ACTN</name>
<keyword evidence="1" id="KW-0732">Signal</keyword>
<dbReference type="OrthoDB" id="4306894at2"/>
<dbReference type="InterPro" id="IPR008930">
    <property type="entry name" value="Terpenoid_cyclase/PrenylTrfase"/>
</dbReference>
<gene>
    <name evidence="2" type="ORF">C7M71_029255</name>
</gene>
<keyword evidence="3" id="KW-1185">Reference proteome</keyword>
<reference evidence="3" key="1">
    <citation type="submission" date="2018-07" db="EMBL/GenBank/DDBJ databases">
        <title>Streptacidiphilus bronchialis DSM 106435 chromosome.</title>
        <authorList>
            <person name="Batra D."/>
            <person name="Gulvik C.A."/>
        </authorList>
    </citation>
    <scope>NUCLEOTIDE SEQUENCE [LARGE SCALE GENOMIC DNA]</scope>
    <source>
        <strain evidence="3">DSM 106435</strain>
    </source>
</reference>
<evidence type="ECO:0000313" key="3">
    <source>
        <dbReference type="Proteomes" id="UP000249340"/>
    </source>
</evidence>